<evidence type="ECO:0000259" key="5">
    <source>
        <dbReference type="PROSITE" id="PS51186"/>
    </source>
</evidence>
<dbReference type="CDD" id="cd04301">
    <property type="entry name" value="NAT_SF"/>
    <property type="match status" value="1"/>
</dbReference>
<dbReference type="GO" id="GO:0000253">
    <property type="term" value="F:3-beta-hydroxysteroid 3-dehydrogenase (NADP+) activity"/>
    <property type="evidence" value="ECO:0007669"/>
    <property type="project" value="TreeGrafter"/>
</dbReference>
<evidence type="ECO:0000313" key="7">
    <source>
        <dbReference type="Proteomes" id="UP000319731"/>
    </source>
</evidence>
<organism evidence="6 7">
    <name type="scientific">Synchytrium microbalum</name>
    <dbReference type="NCBI Taxonomy" id="1806994"/>
    <lineage>
        <taxon>Eukaryota</taxon>
        <taxon>Fungi</taxon>
        <taxon>Fungi incertae sedis</taxon>
        <taxon>Chytridiomycota</taxon>
        <taxon>Chytridiomycota incertae sedis</taxon>
        <taxon>Chytridiomycetes</taxon>
        <taxon>Synchytriales</taxon>
        <taxon>Synchytriaceae</taxon>
        <taxon>Synchytrium</taxon>
    </lineage>
</organism>
<dbReference type="SUPFAM" id="SSF55729">
    <property type="entry name" value="Acyl-CoA N-acyltransferases (Nat)"/>
    <property type="match status" value="1"/>
</dbReference>
<keyword evidence="7" id="KW-1185">Reference proteome</keyword>
<dbReference type="RefSeq" id="XP_031026131.1">
    <property type="nucleotide sequence ID" value="XM_031167791.1"/>
</dbReference>
<name>A0A507C954_9FUNG</name>
<feature type="region of interest" description="Disordered" evidence="4">
    <location>
        <begin position="569"/>
        <end position="604"/>
    </location>
</feature>
<evidence type="ECO:0000256" key="2">
    <source>
        <dbReference type="ARBA" id="ARBA00022771"/>
    </source>
</evidence>
<evidence type="ECO:0000256" key="3">
    <source>
        <dbReference type="ARBA" id="ARBA00022833"/>
    </source>
</evidence>
<dbReference type="PANTHER" id="PTHR44442">
    <property type="entry name" value="3-KETO-STEROID REDUCTASE"/>
    <property type="match status" value="1"/>
</dbReference>
<evidence type="ECO:0000256" key="1">
    <source>
        <dbReference type="ARBA" id="ARBA00022723"/>
    </source>
</evidence>
<gene>
    <name evidence="6" type="ORF">SmJEL517_g01863</name>
</gene>
<keyword evidence="3" id="KW-0862">Zinc</keyword>
<dbReference type="EMBL" id="QEAO01000007">
    <property type="protein sequence ID" value="TPX35699.1"/>
    <property type="molecule type" value="Genomic_DNA"/>
</dbReference>
<dbReference type="InterPro" id="IPR001965">
    <property type="entry name" value="Znf_PHD"/>
</dbReference>
<feature type="compositionally biased region" description="Basic and acidic residues" evidence="4">
    <location>
        <begin position="578"/>
        <end position="590"/>
    </location>
</feature>
<dbReference type="OrthoDB" id="4080456at2759"/>
<dbReference type="GO" id="GO:0008270">
    <property type="term" value="F:zinc ion binding"/>
    <property type="evidence" value="ECO:0007669"/>
    <property type="project" value="UniProtKB-KW"/>
</dbReference>
<dbReference type="GO" id="GO:0016125">
    <property type="term" value="P:sterol metabolic process"/>
    <property type="evidence" value="ECO:0007669"/>
    <property type="project" value="TreeGrafter"/>
</dbReference>
<evidence type="ECO:0000313" key="6">
    <source>
        <dbReference type="EMBL" id="TPX35699.1"/>
    </source>
</evidence>
<keyword evidence="1" id="KW-0479">Metal-binding</keyword>
<dbReference type="PANTHER" id="PTHR44442:SF1">
    <property type="entry name" value="3-KETO-STEROID REDUCTASE_17-BETA-HYDROXYSTEROID DEHYDROGENASE 7"/>
    <property type="match status" value="1"/>
</dbReference>
<dbReference type="GO" id="GO:0005789">
    <property type="term" value="C:endoplasmic reticulum membrane"/>
    <property type="evidence" value="ECO:0007669"/>
    <property type="project" value="TreeGrafter"/>
</dbReference>
<dbReference type="SUPFAM" id="SSF51735">
    <property type="entry name" value="NAD(P)-binding Rossmann-fold domains"/>
    <property type="match status" value="1"/>
</dbReference>
<keyword evidence="2" id="KW-0863">Zinc-finger</keyword>
<dbReference type="STRING" id="1806994.A0A507C954"/>
<comment type="caution">
    <text evidence="6">The sequence shown here is derived from an EMBL/GenBank/DDBJ whole genome shotgun (WGS) entry which is preliminary data.</text>
</comment>
<dbReference type="GO" id="GO:0016747">
    <property type="term" value="F:acyltransferase activity, transferring groups other than amino-acyl groups"/>
    <property type="evidence" value="ECO:0007669"/>
    <property type="project" value="InterPro"/>
</dbReference>
<dbReference type="GeneID" id="42003088"/>
<dbReference type="Gene3D" id="3.40.630.30">
    <property type="match status" value="1"/>
</dbReference>
<protein>
    <recommendedName>
        <fullName evidence="5">N-acetyltransferase domain-containing protein</fullName>
    </recommendedName>
</protein>
<dbReference type="InterPro" id="IPR002347">
    <property type="entry name" value="SDR_fam"/>
</dbReference>
<dbReference type="InterPro" id="IPR016181">
    <property type="entry name" value="Acyl_CoA_acyltransferase"/>
</dbReference>
<feature type="domain" description="N-acetyltransferase" evidence="5">
    <location>
        <begin position="857"/>
        <end position="996"/>
    </location>
</feature>
<dbReference type="PRINTS" id="PR00081">
    <property type="entry name" value="GDHRDH"/>
</dbReference>
<dbReference type="PROSITE" id="PS01359">
    <property type="entry name" value="ZF_PHD_1"/>
    <property type="match status" value="1"/>
</dbReference>
<feature type="region of interest" description="Disordered" evidence="4">
    <location>
        <begin position="631"/>
        <end position="660"/>
    </location>
</feature>
<dbReference type="Gene3D" id="3.90.980.20">
    <property type="match status" value="1"/>
</dbReference>
<accession>A0A507C954</accession>
<dbReference type="SUPFAM" id="SSF57903">
    <property type="entry name" value="FYVE/PHD zinc finger"/>
    <property type="match status" value="1"/>
</dbReference>
<dbReference type="InterPro" id="IPR019786">
    <property type="entry name" value="Zinc_finger_PHD-type_CS"/>
</dbReference>
<dbReference type="Pfam" id="PF00106">
    <property type="entry name" value="adh_short"/>
    <property type="match status" value="1"/>
</dbReference>
<sequence>MVKPKIALITGANSGIGFGIAGLLAARHSEHTPFIIVLGCRSNARAEAARNALLDEYFPDKRQEGLQVIQILLVDVGSVKSVLSACKQFKERFDQLDLLFCNAGIMNVTGLNIKNAIWMLLTDPMRLSRTGGGGEVLTQKKDAKSVDGLGETFHVNVFGHYIILRELESLLDAAPKSRVIWVSSLTAVSEFLNPDDLQALTNNSAYESSKRLMDVLSMQLSRQWVGKSRYSFMTDPGVTMTGIVGDLLPQWALTCAYYTMRLLGTGATPSSGDGAYSAVHVALDEHIEDLKPTIKYGSWTSPFGHTSIAERKVESVLMREEGVLSALEKLYMERSGTLRVTETTSMPRKNQAALPSTSGGHVKSLPYELQSLQWIEEEWVLNRQNQYCYCGSERHGTMIRCQLCRQLFHEECTNVSPVPFLHGDVFFTFTCSVCGAGQQTYTRLPMSWASTIHLVLFHLGQEHPESEDFRWKEDICRMIDELWTTLWPDKPRPATWPNTVASALSTHKKLFKSGFEQHEQQGWWGLVHHVPPKLSRKPEESTLPVVVFFSPDDDSFISYNGIPSAEVHVTLPSSSGRPKRERETPTRLKDGVSTPTIAPGKKRKRAVNEDIDNMKSIKPEMKIVKIEEASRAGSSEISEAMPALSPSVEGERTGGTSSKKTQFTEPIIRKGILPSVVVNKPQPSKPELELAKAEVARACAESETQRMDDEFLSVKEESELLSQLSGKSVAENRMRRKLLLRQFNRARRLPIFDLDASVLSTIPSVTRLPITRNHQNYSKAQIHHPPYAETFAATLHGVPFLSHCLTNPESRSSPYTGRVLRPFIWRDYNSQPPALLLLEEIRHLYKTNSDEEEVISIDYSHFQFFHLDQVNDLLWRVFWPGIDVAEHLMYPDYSIVVMYRRLVVGCAFMTPEGYITYIAVRPGWGGQGLARFMLYYLIQILPSRDITLHVSANNPAMILYQQFGFKPEEFVVNFFDKYLPPESRDCKNAFLVRLRR</sequence>
<dbReference type="Proteomes" id="UP000319731">
    <property type="component" value="Unassembled WGS sequence"/>
</dbReference>
<dbReference type="SMART" id="SM00249">
    <property type="entry name" value="PHD"/>
    <property type="match status" value="1"/>
</dbReference>
<reference evidence="6 7" key="1">
    <citation type="journal article" date="2019" name="Sci. Rep.">
        <title>Comparative genomics of chytrid fungi reveal insights into the obligate biotrophic and pathogenic lifestyle of Synchytrium endobioticum.</title>
        <authorList>
            <person name="van de Vossenberg B.T.L.H."/>
            <person name="Warris S."/>
            <person name="Nguyen H.D.T."/>
            <person name="van Gent-Pelzer M.P.E."/>
            <person name="Joly D.L."/>
            <person name="van de Geest H.C."/>
            <person name="Bonants P.J.M."/>
            <person name="Smith D.S."/>
            <person name="Levesque C.A."/>
            <person name="van der Lee T.A.J."/>
        </authorList>
    </citation>
    <scope>NUCLEOTIDE SEQUENCE [LARGE SCALE GENOMIC DNA]</scope>
    <source>
        <strain evidence="6 7">JEL517</strain>
    </source>
</reference>
<dbReference type="InterPro" id="IPR036291">
    <property type="entry name" value="NAD(P)-bd_dom_sf"/>
</dbReference>
<dbReference type="AlphaFoldDB" id="A0A507C954"/>
<dbReference type="Pfam" id="PF00583">
    <property type="entry name" value="Acetyltransf_1"/>
    <property type="match status" value="1"/>
</dbReference>
<dbReference type="InterPro" id="IPR011011">
    <property type="entry name" value="Znf_FYVE_PHD"/>
</dbReference>
<dbReference type="PROSITE" id="PS51186">
    <property type="entry name" value="GNAT"/>
    <property type="match status" value="1"/>
</dbReference>
<proteinExistence type="predicted"/>
<dbReference type="InterPro" id="IPR000182">
    <property type="entry name" value="GNAT_dom"/>
</dbReference>
<dbReference type="Gene3D" id="3.40.50.720">
    <property type="entry name" value="NAD(P)-binding Rossmann-like Domain"/>
    <property type="match status" value="1"/>
</dbReference>
<dbReference type="InterPro" id="IPR052834">
    <property type="entry name" value="3KSR/17beta-HSD"/>
</dbReference>
<evidence type="ECO:0000256" key="4">
    <source>
        <dbReference type="SAM" id="MobiDB-lite"/>
    </source>
</evidence>